<gene>
    <name evidence="2" type="ORF">PPRIM_AZ9-3.1.T0790004</name>
</gene>
<keyword evidence="3" id="KW-1185">Reference proteome</keyword>
<proteinExistence type="predicted"/>
<evidence type="ECO:0000313" key="3">
    <source>
        <dbReference type="Proteomes" id="UP000688137"/>
    </source>
</evidence>
<name>A0A8S1NB80_PARPR</name>
<evidence type="ECO:0000313" key="2">
    <source>
        <dbReference type="EMBL" id="CAD8087576.1"/>
    </source>
</evidence>
<protein>
    <submittedName>
        <fullName evidence="2">Uncharacterized protein</fullName>
    </submittedName>
</protein>
<sequence length="131" mass="15776">MKLKIQNLNQNQEQLKQIMNDLQLKLNSFIEEHKIKLIDNIQLYQNQIAQLKSKEEIQWSELTKDKTNQIANMFSKKIYLEQYMMNQKLKIESWKGGNQISILLNKQKILANVIKYYQLIQIESINHSKYY</sequence>
<accession>A0A8S1NB80</accession>
<comment type="caution">
    <text evidence="2">The sequence shown here is derived from an EMBL/GenBank/DDBJ whole genome shotgun (WGS) entry which is preliminary data.</text>
</comment>
<organism evidence="2 3">
    <name type="scientific">Paramecium primaurelia</name>
    <dbReference type="NCBI Taxonomy" id="5886"/>
    <lineage>
        <taxon>Eukaryota</taxon>
        <taxon>Sar</taxon>
        <taxon>Alveolata</taxon>
        <taxon>Ciliophora</taxon>
        <taxon>Intramacronucleata</taxon>
        <taxon>Oligohymenophorea</taxon>
        <taxon>Peniculida</taxon>
        <taxon>Parameciidae</taxon>
        <taxon>Paramecium</taxon>
    </lineage>
</organism>
<feature type="coiled-coil region" evidence="1">
    <location>
        <begin position="5"/>
        <end position="54"/>
    </location>
</feature>
<dbReference type="Proteomes" id="UP000688137">
    <property type="component" value="Unassembled WGS sequence"/>
</dbReference>
<keyword evidence="1" id="KW-0175">Coiled coil</keyword>
<reference evidence="2" key="1">
    <citation type="submission" date="2021-01" db="EMBL/GenBank/DDBJ databases">
        <authorList>
            <consortium name="Genoscope - CEA"/>
            <person name="William W."/>
        </authorList>
    </citation>
    <scope>NUCLEOTIDE SEQUENCE</scope>
</reference>
<dbReference type="EMBL" id="CAJJDM010000082">
    <property type="protein sequence ID" value="CAD8087576.1"/>
    <property type="molecule type" value="Genomic_DNA"/>
</dbReference>
<evidence type="ECO:0000256" key="1">
    <source>
        <dbReference type="SAM" id="Coils"/>
    </source>
</evidence>
<dbReference type="AlphaFoldDB" id="A0A8S1NB80"/>